<organism evidence="1 2">
    <name type="scientific">Ilyodon furcidens</name>
    <name type="common">goldbreast splitfin</name>
    <dbReference type="NCBI Taxonomy" id="33524"/>
    <lineage>
        <taxon>Eukaryota</taxon>
        <taxon>Metazoa</taxon>
        <taxon>Chordata</taxon>
        <taxon>Craniata</taxon>
        <taxon>Vertebrata</taxon>
        <taxon>Euteleostomi</taxon>
        <taxon>Actinopterygii</taxon>
        <taxon>Neopterygii</taxon>
        <taxon>Teleostei</taxon>
        <taxon>Neoteleostei</taxon>
        <taxon>Acanthomorphata</taxon>
        <taxon>Ovalentaria</taxon>
        <taxon>Atherinomorphae</taxon>
        <taxon>Cyprinodontiformes</taxon>
        <taxon>Goodeidae</taxon>
        <taxon>Ilyodon</taxon>
    </lineage>
</organism>
<evidence type="ECO:0000313" key="1">
    <source>
        <dbReference type="EMBL" id="MEQ2234964.1"/>
    </source>
</evidence>
<dbReference type="EMBL" id="JAHRIQ010042443">
    <property type="protein sequence ID" value="MEQ2234964.1"/>
    <property type="molecule type" value="Genomic_DNA"/>
</dbReference>
<accession>A0ABV0TPX1</accession>
<sequence>MSTPSLQQPSFLLANLKADATTKHLIQRCQDLLKIIDEYPAKVPESRTWFKMLERKKQKLSISLDSGLLKYSFSLNLFTLSFSTLQDAVHFYMDVCDRPTPNGAVD</sequence>
<evidence type="ECO:0000313" key="2">
    <source>
        <dbReference type="Proteomes" id="UP001482620"/>
    </source>
</evidence>
<dbReference type="InterPro" id="IPR024129">
    <property type="entry name" value="Sphingomy_SMPD4"/>
</dbReference>
<dbReference type="Proteomes" id="UP001482620">
    <property type="component" value="Unassembled WGS sequence"/>
</dbReference>
<keyword evidence="2" id="KW-1185">Reference proteome</keyword>
<dbReference type="Pfam" id="PF14724">
    <property type="entry name" value="mit_SMPDase"/>
    <property type="match status" value="1"/>
</dbReference>
<name>A0ABV0TPX1_9TELE</name>
<comment type="caution">
    <text evidence="1">The sequence shown here is derived from an EMBL/GenBank/DDBJ whole genome shotgun (WGS) entry which is preliminary data.</text>
</comment>
<reference evidence="1 2" key="1">
    <citation type="submission" date="2021-06" db="EMBL/GenBank/DDBJ databases">
        <authorList>
            <person name="Palmer J.M."/>
        </authorList>
    </citation>
    <scope>NUCLEOTIDE SEQUENCE [LARGE SCALE GENOMIC DNA]</scope>
    <source>
        <strain evidence="2">if_2019</strain>
        <tissue evidence="1">Muscle</tissue>
    </source>
</reference>
<proteinExistence type="predicted"/>
<protein>
    <submittedName>
        <fullName evidence="1">Uncharacterized protein</fullName>
    </submittedName>
</protein>
<gene>
    <name evidence="1" type="ORF">ILYODFUR_036783</name>
</gene>